<accession>A0AAX4JM60</accession>
<dbReference type="GeneID" id="91091470"/>
<dbReference type="RefSeq" id="XP_066072691.1">
    <property type="nucleotide sequence ID" value="XM_066216594.1"/>
</dbReference>
<gene>
    <name evidence="1" type="ORF">L201_000798</name>
</gene>
<name>A0AAX4JM60_9TREE</name>
<dbReference type="AlphaFoldDB" id="A0AAX4JM60"/>
<reference evidence="1 2" key="1">
    <citation type="submission" date="2024-01" db="EMBL/GenBank/DDBJ databases">
        <title>Comparative genomics of Cryptococcus and Kwoniella reveals pathogenesis evolution and contrasting modes of karyotype evolution via chromosome fusion or intercentromeric recombination.</title>
        <authorList>
            <person name="Coelho M.A."/>
            <person name="David-Palma M."/>
            <person name="Shea T."/>
            <person name="Bowers K."/>
            <person name="McGinley-Smith S."/>
            <person name="Mohammad A.W."/>
            <person name="Gnirke A."/>
            <person name="Yurkov A.M."/>
            <person name="Nowrousian M."/>
            <person name="Sun S."/>
            <person name="Cuomo C.A."/>
            <person name="Heitman J."/>
        </authorList>
    </citation>
    <scope>NUCLEOTIDE SEQUENCE [LARGE SCALE GENOMIC DNA]</scope>
    <source>
        <strain evidence="1 2">CBS 6074</strain>
    </source>
</reference>
<dbReference type="EMBL" id="CP144098">
    <property type="protein sequence ID" value="WWC85928.1"/>
    <property type="molecule type" value="Genomic_DNA"/>
</dbReference>
<keyword evidence="2" id="KW-1185">Reference proteome</keyword>
<organism evidence="1 2">
    <name type="scientific">Kwoniella dendrophila CBS 6074</name>
    <dbReference type="NCBI Taxonomy" id="1295534"/>
    <lineage>
        <taxon>Eukaryota</taxon>
        <taxon>Fungi</taxon>
        <taxon>Dikarya</taxon>
        <taxon>Basidiomycota</taxon>
        <taxon>Agaricomycotina</taxon>
        <taxon>Tremellomycetes</taxon>
        <taxon>Tremellales</taxon>
        <taxon>Cryptococcaceae</taxon>
        <taxon>Kwoniella</taxon>
    </lineage>
</organism>
<proteinExistence type="predicted"/>
<evidence type="ECO:0008006" key="3">
    <source>
        <dbReference type="Google" id="ProtNLM"/>
    </source>
</evidence>
<evidence type="ECO:0000313" key="1">
    <source>
        <dbReference type="EMBL" id="WWC85928.1"/>
    </source>
</evidence>
<evidence type="ECO:0000313" key="2">
    <source>
        <dbReference type="Proteomes" id="UP001355207"/>
    </source>
</evidence>
<dbReference type="Proteomes" id="UP001355207">
    <property type="component" value="Chromosome 1"/>
</dbReference>
<protein>
    <recommendedName>
        <fullName evidence="3">BTB domain-containing protein</fullName>
    </recommendedName>
</protein>
<sequence length="204" mass="23575">MSKPKNQAQASSHEEQHRYFSSGDLTFMSNDGKEFKVYKEVLLANGVSEVFQELFEPQEGIEDEQFSANATPIHIDCSKGALEGFLSILVAPIPMLPPSAQEDLISILRLCYQYECKVEYTSRVRQRISEAVRGPANMWKILEKASEMDDRILGRIKGEPSTHRVHTEFDRWQAGSWQTVQEDVWAFRYDWENIFEGFDSTNWK</sequence>